<dbReference type="Proteomes" id="UP000431913">
    <property type="component" value="Unassembled WGS sequence"/>
</dbReference>
<evidence type="ECO:0000256" key="3">
    <source>
        <dbReference type="RuleBase" id="RU361235"/>
    </source>
</evidence>
<dbReference type="RefSeq" id="WP_154523452.1">
    <property type="nucleotide sequence ID" value="NZ_CATXDA010000002.1"/>
</dbReference>
<dbReference type="EC" id="3.1.1.-" evidence="3"/>
<dbReference type="Pfam" id="PF00135">
    <property type="entry name" value="COesterase"/>
    <property type="match status" value="1"/>
</dbReference>
<feature type="domain" description="Carboxylesterase type B" evidence="4">
    <location>
        <begin position="10"/>
        <end position="485"/>
    </location>
</feature>
<dbReference type="InterPro" id="IPR029058">
    <property type="entry name" value="AB_hydrolase_fold"/>
</dbReference>
<evidence type="ECO:0000259" key="4">
    <source>
        <dbReference type="Pfam" id="PF00135"/>
    </source>
</evidence>
<accession>A0A6I2U5F0</accession>
<protein>
    <recommendedName>
        <fullName evidence="3">Carboxylic ester hydrolase</fullName>
        <ecNumber evidence="3">3.1.1.-</ecNumber>
    </recommendedName>
</protein>
<dbReference type="PANTHER" id="PTHR11559">
    <property type="entry name" value="CARBOXYLESTERASE"/>
    <property type="match status" value="1"/>
</dbReference>
<dbReference type="Gene3D" id="3.40.50.1820">
    <property type="entry name" value="alpha/beta hydrolase"/>
    <property type="match status" value="1"/>
</dbReference>
<dbReference type="SUPFAM" id="SSF53474">
    <property type="entry name" value="alpha/beta-Hydrolases"/>
    <property type="match status" value="1"/>
</dbReference>
<dbReference type="InterPro" id="IPR050309">
    <property type="entry name" value="Type-B_Carboxylest/Lipase"/>
</dbReference>
<reference evidence="5 6" key="1">
    <citation type="submission" date="2019-08" db="EMBL/GenBank/DDBJ databases">
        <title>In-depth cultivation of the pig gut microbiome towards novel bacterial diversity and tailored functional studies.</title>
        <authorList>
            <person name="Wylensek D."/>
            <person name="Hitch T.C.A."/>
            <person name="Clavel T."/>
        </authorList>
    </citation>
    <scope>NUCLEOTIDE SEQUENCE [LARGE SCALE GENOMIC DNA]</scope>
    <source>
        <strain evidence="5 6">WCA3-601-WT-6J</strain>
    </source>
</reference>
<gene>
    <name evidence="5" type="ORF">FYJ76_13350</name>
</gene>
<evidence type="ECO:0000313" key="6">
    <source>
        <dbReference type="Proteomes" id="UP000431913"/>
    </source>
</evidence>
<dbReference type="GO" id="GO:0016787">
    <property type="term" value="F:hydrolase activity"/>
    <property type="evidence" value="ECO:0007669"/>
    <property type="project" value="UniProtKB-KW"/>
</dbReference>
<keyword evidence="2 3" id="KW-0378">Hydrolase</keyword>
<dbReference type="InterPro" id="IPR019826">
    <property type="entry name" value="Carboxylesterase_B_AS"/>
</dbReference>
<dbReference type="InterPro" id="IPR002018">
    <property type="entry name" value="CarbesteraseB"/>
</dbReference>
<evidence type="ECO:0000313" key="5">
    <source>
        <dbReference type="EMBL" id="MST92902.1"/>
    </source>
</evidence>
<sequence length="512" mass="57613">MNQYTFEIQKPVVQTKFGQLRGVTYGDVNIFMGIPYARAKRFHMPEEPQAWTGIKNAYTYGPITPQMMPPNPPPYYRGLHMLQKQGEDCQNLNIWAPKTLNGEKKPVFVWMHGGGYFAGNALEEYSFDGFNLAHYGDVIFVSINHRLNILGHLNLADYGEEFSNSVNVGIADLVAALKWIHENIAAFGGDPENVTLCGHSGGGGKVQCMYQLEEAAPYFQRGIVLSGALKGSLEMSDHDSRQIAKSILEELGITRETIEKIYEVPYEELVAAYRKAAPKLREAGVNCNWSPVPNDYFPGFPGTVGFAPGSADKPIIYGSTLGEFANVPLDTDEKMAMTEEEKLRFLRERFGSQADHLIDLFRKAYPTHDILDLAYMDSMVRIPTAATALEHAKNNKDNTYVFLAAYCAPENGWIPLWHGGEVCYIFMNEDKVFVLNEPVYGQKLANIFSTLVLNFTKYGDPNNKYLPKWEPMSAVHHHTMIIDRECICKEGHDEELVALFDQTSPKISFNFI</sequence>
<evidence type="ECO:0000256" key="1">
    <source>
        <dbReference type="ARBA" id="ARBA00005964"/>
    </source>
</evidence>
<dbReference type="AlphaFoldDB" id="A0A6I2U5F0"/>
<comment type="caution">
    <text evidence="5">The sequence shown here is derived from an EMBL/GenBank/DDBJ whole genome shotgun (WGS) entry which is preliminary data.</text>
</comment>
<evidence type="ECO:0000256" key="2">
    <source>
        <dbReference type="ARBA" id="ARBA00022801"/>
    </source>
</evidence>
<comment type="similarity">
    <text evidence="1 3">Belongs to the type-B carboxylesterase/lipase family.</text>
</comment>
<dbReference type="PROSITE" id="PS00122">
    <property type="entry name" value="CARBOXYLESTERASE_B_1"/>
    <property type="match status" value="1"/>
</dbReference>
<name>A0A6I2U5F0_9FIRM</name>
<dbReference type="EMBL" id="VUNJ01000016">
    <property type="protein sequence ID" value="MST92902.1"/>
    <property type="molecule type" value="Genomic_DNA"/>
</dbReference>
<proteinExistence type="inferred from homology"/>
<organism evidence="5 6">
    <name type="scientific">Ruthenibacterium lactatiformans</name>
    <dbReference type="NCBI Taxonomy" id="1550024"/>
    <lineage>
        <taxon>Bacteria</taxon>
        <taxon>Bacillati</taxon>
        <taxon>Bacillota</taxon>
        <taxon>Clostridia</taxon>
        <taxon>Eubacteriales</taxon>
        <taxon>Oscillospiraceae</taxon>
        <taxon>Ruthenibacterium</taxon>
    </lineage>
</organism>